<keyword evidence="1" id="KW-0472">Membrane</keyword>
<accession>A0A438CZI3</accession>
<feature type="transmembrane region" description="Helical" evidence="1">
    <location>
        <begin position="169"/>
        <end position="188"/>
    </location>
</feature>
<proteinExistence type="predicted"/>
<comment type="caution">
    <text evidence="2">The sequence shown here is derived from an EMBL/GenBank/DDBJ whole genome shotgun (WGS) entry which is preliminary data.</text>
</comment>
<evidence type="ECO:0000313" key="2">
    <source>
        <dbReference type="EMBL" id="RVW28597.1"/>
    </source>
</evidence>
<keyword evidence="1" id="KW-0812">Transmembrane</keyword>
<keyword evidence="1" id="KW-1133">Transmembrane helix</keyword>
<name>A0A438CZI3_VITVI</name>
<dbReference type="Proteomes" id="UP000288805">
    <property type="component" value="Unassembled WGS sequence"/>
</dbReference>
<organism evidence="2 3">
    <name type="scientific">Vitis vinifera</name>
    <name type="common">Grape</name>
    <dbReference type="NCBI Taxonomy" id="29760"/>
    <lineage>
        <taxon>Eukaryota</taxon>
        <taxon>Viridiplantae</taxon>
        <taxon>Streptophyta</taxon>
        <taxon>Embryophyta</taxon>
        <taxon>Tracheophyta</taxon>
        <taxon>Spermatophyta</taxon>
        <taxon>Magnoliopsida</taxon>
        <taxon>eudicotyledons</taxon>
        <taxon>Gunneridae</taxon>
        <taxon>Pentapetalae</taxon>
        <taxon>rosids</taxon>
        <taxon>Vitales</taxon>
        <taxon>Vitaceae</taxon>
        <taxon>Viteae</taxon>
        <taxon>Vitis</taxon>
    </lineage>
</organism>
<reference evidence="2 3" key="1">
    <citation type="journal article" date="2018" name="PLoS Genet.">
        <title>Population sequencing reveals clonal diversity and ancestral inbreeding in the grapevine cultivar Chardonnay.</title>
        <authorList>
            <person name="Roach M.J."/>
            <person name="Johnson D.L."/>
            <person name="Bohlmann J."/>
            <person name="van Vuuren H.J."/>
            <person name="Jones S.J."/>
            <person name="Pretorius I.S."/>
            <person name="Schmidt S.A."/>
            <person name="Borneman A.R."/>
        </authorList>
    </citation>
    <scope>NUCLEOTIDE SEQUENCE [LARGE SCALE GENOMIC DNA]</scope>
    <source>
        <strain evidence="3">cv. Chardonnay</strain>
        <tissue evidence="2">Leaf</tissue>
    </source>
</reference>
<protein>
    <submittedName>
        <fullName evidence="2">Uncharacterized protein</fullName>
    </submittedName>
</protein>
<sequence>MLPMLARSSSMQGSAFPYLLFSNNSSILPRSPDLSSPKFCLGVDGVQRLGHALPSKPLFVRGFFCLYDQDEPKREVQPVRSYPLLPASDQASKFKQGRSEGARPYFWPLGGKDRRDRLVEWVKKASFDRLNKLFEISSSERNHQVFLQTITRSSGQGVQAIHLSYTLPFGFPIPGAFFSFFLIFILFCRQTEPDTKVDLSTTSTEPKVEVEPVVPPINYKEEREEDMVANLRVGFKERQHKRLFESITVISFPSKIPCPEILCPEPVLAIALALVPSTTTTGSNLLVEEAARLALERPSSDLAHLNDDSVEFVASIPSHPLASRGLREQPQYFLHDLTSIRYFGLCCLPHPAHARLHDYRDDESAAGSTLQMAGGVETMRAYIAHNMDGSEKLHAKLKSVEGELAAARKIIDKGARAFPISLKLFSSYFSHVLKDSSEDQGSGPENTWSCLFVVMHNSSLAIRGHLDGRVSSYLIYLIQLPFKLLVVIFFTLYNHFGGGHVYPSWDDNFHSIGKGESGGFCWSS</sequence>
<evidence type="ECO:0000313" key="3">
    <source>
        <dbReference type="Proteomes" id="UP000288805"/>
    </source>
</evidence>
<feature type="transmembrane region" description="Helical" evidence="1">
    <location>
        <begin position="473"/>
        <end position="493"/>
    </location>
</feature>
<gene>
    <name evidence="2" type="ORF">CK203_100868</name>
</gene>
<dbReference type="EMBL" id="QGNW01001884">
    <property type="protein sequence ID" value="RVW28597.1"/>
    <property type="molecule type" value="Genomic_DNA"/>
</dbReference>
<evidence type="ECO:0000256" key="1">
    <source>
        <dbReference type="SAM" id="Phobius"/>
    </source>
</evidence>
<dbReference type="AlphaFoldDB" id="A0A438CZI3"/>